<reference evidence="4 5" key="1">
    <citation type="submission" date="2021-01" db="EMBL/GenBank/DDBJ databases">
        <title>Genomic Encyclopedia of Type Strains, Phase IV (KMG-IV): sequencing the most valuable type-strain genomes for metagenomic binning, comparative biology and taxonomic classification.</title>
        <authorList>
            <person name="Goeker M."/>
        </authorList>
    </citation>
    <scope>NUCLEOTIDE SEQUENCE [LARGE SCALE GENOMIC DNA]</scope>
    <source>
        <strain evidence="4 5">DSM 104297</strain>
    </source>
</reference>
<keyword evidence="5" id="KW-1185">Reference proteome</keyword>
<evidence type="ECO:0000256" key="2">
    <source>
        <dbReference type="SAM" id="SignalP"/>
    </source>
</evidence>
<accession>A0ABS2QT95</accession>
<evidence type="ECO:0000256" key="1">
    <source>
        <dbReference type="PROSITE-ProRule" id="PRU00278"/>
    </source>
</evidence>
<proteinExistence type="predicted"/>
<dbReference type="Pfam" id="PF13616">
    <property type="entry name" value="Rotamase_3"/>
    <property type="match status" value="1"/>
</dbReference>
<dbReference type="PANTHER" id="PTHR47245:SF2">
    <property type="entry name" value="PEPTIDYL-PROLYL CIS-TRANS ISOMERASE HP_0175-RELATED"/>
    <property type="match status" value="1"/>
</dbReference>
<name>A0ABS2QT95_9BACI</name>
<feature type="signal peptide" evidence="2">
    <location>
        <begin position="1"/>
        <end position="20"/>
    </location>
</feature>
<dbReference type="PANTHER" id="PTHR47245">
    <property type="entry name" value="PEPTIDYLPROLYL ISOMERASE"/>
    <property type="match status" value="1"/>
</dbReference>
<dbReference type="PROSITE" id="PS50198">
    <property type="entry name" value="PPIC_PPIASE_2"/>
    <property type="match status" value="1"/>
</dbReference>
<dbReference type="EMBL" id="JAFBFC010000001">
    <property type="protein sequence ID" value="MBM7702177.1"/>
    <property type="molecule type" value="Genomic_DNA"/>
</dbReference>
<feature type="domain" description="PpiC" evidence="3">
    <location>
        <begin position="180"/>
        <end position="288"/>
    </location>
</feature>
<evidence type="ECO:0000259" key="3">
    <source>
        <dbReference type="PROSITE" id="PS50198"/>
    </source>
</evidence>
<dbReference type="InterPro" id="IPR000297">
    <property type="entry name" value="PPIase_PpiC"/>
</dbReference>
<dbReference type="RefSeq" id="WP_205184584.1">
    <property type="nucleotide sequence ID" value="NZ_JAFBFC010000001.1"/>
</dbReference>
<dbReference type="InterPro" id="IPR046357">
    <property type="entry name" value="PPIase_dom_sf"/>
</dbReference>
<evidence type="ECO:0000313" key="5">
    <source>
        <dbReference type="Proteomes" id="UP000809829"/>
    </source>
</evidence>
<dbReference type="Proteomes" id="UP000809829">
    <property type="component" value="Unassembled WGS sequence"/>
</dbReference>
<protein>
    <submittedName>
        <fullName evidence="4">Parvulin-like peptidyl-prolyl isomerase</fullName>
    </submittedName>
</protein>
<dbReference type="InterPro" id="IPR027304">
    <property type="entry name" value="Trigger_fact/SurA_dom_sf"/>
</dbReference>
<sequence length="327" mass="37394">MSKKISVIALTAALAMSLMACNNADSSAKKETSQAQEVSFPKLERNELEKQNEVVTYKGGEVSGKEFADYLAFQGFVNPDAPINEKEFQKEVLNHLVMEEKITQEVKDDQWASERADELWEQISASYDEKTRKKGYETLSVKEETIKNHLLNYYKVEQYFREGLTDKDIQAFYEDVSDEVTGLTFQHILVATKQADEEGKEKEVRTDEKAKKIADDVKNQLDEGGDFSKLAEKYNEDPGSKKTKGVYEQMPLSQLDGEFRDAAANQKIGEIGEPVKTDYGYHIIRVDKRQKKELKEVKDPIMQQLAIEKMNNYMKETLPSVIKETNI</sequence>
<dbReference type="SUPFAM" id="SSF109998">
    <property type="entry name" value="Triger factor/SurA peptide-binding domain-like"/>
    <property type="match status" value="1"/>
</dbReference>
<organism evidence="4 5">
    <name type="scientific">Priestia iocasae</name>
    <dbReference type="NCBI Taxonomy" id="2291674"/>
    <lineage>
        <taxon>Bacteria</taxon>
        <taxon>Bacillati</taxon>
        <taxon>Bacillota</taxon>
        <taxon>Bacilli</taxon>
        <taxon>Bacillales</taxon>
        <taxon>Bacillaceae</taxon>
        <taxon>Priestia</taxon>
    </lineage>
</organism>
<dbReference type="InterPro" id="IPR050245">
    <property type="entry name" value="PrsA_foldase"/>
</dbReference>
<dbReference type="Gene3D" id="3.10.50.40">
    <property type="match status" value="1"/>
</dbReference>
<dbReference type="PROSITE" id="PS51257">
    <property type="entry name" value="PROKAR_LIPOPROTEIN"/>
    <property type="match status" value="1"/>
</dbReference>
<gene>
    <name evidence="4" type="ORF">JOC83_001003</name>
</gene>
<feature type="chain" id="PRO_5047289934" evidence="2">
    <location>
        <begin position="21"/>
        <end position="327"/>
    </location>
</feature>
<keyword evidence="2" id="KW-0732">Signal</keyword>
<evidence type="ECO:0000313" key="4">
    <source>
        <dbReference type="EMBL" id="MBM7702177.1"/>
    </source>
</evidence>
<comment type="caution">
    <text evidence="4">The sequence shown here is derived from an EMBL/GenBank/DDBJ whole genome shotgun (WGS) entry which is preliminary data.</text>
</comment>
<keyword evidence="1" id="KW-0413">Isomerase</keyword>
<dbReference type="SUPFAM" id="SSF54534">
    <property type="entry name" value="FKBP-like"/>
    <property type="match status" value="1"/>
</dbReference>
<keyword evidence="1" id="KW-0697">Rotamase</keyword>